<evidence type="ECO:0000256" key="1">
    <source>
        <dbReference type="SAM" id="MobiDB-lite"/>
    </source>
</evidence>
<dbReference type="InterPro" id="IPR031747">
    <property type="entry name" value="TMEM232"/>
</dbReference>
<dbReference type="Pfam" id="PF15877">
    <property type="entry name" value="TMEM232"/>
    <property type="match status" value="1"/>
</dbReference>
<name>A0AAV7DMG2_ENGPU</name>
<protein>
    <recommendedName>
        <fullName evidence="4">Transmembrane protein 232</fullName>
    </recommendedName>
</protein>
<sequence length="651" mass="74443">MPIIKIPVTQKFGIISTKYYNELQKKILEKAEESTGKTCKSPRKPLEVTEEFIKHFNAAVDVEDGERMLDTARKILLRCKRKSGLYSKASGHRANLQLAWTELILMAQCKGKIQEEALDILVLSIDHAELDEDHIAVLFFIAESVLYRICCDAAQKPDLIASEVKISKIGFLTFIRLYTFYLLGKLQNYDEQKRRLSAYVEALSTCTTTYQEFPNVLYSIHVMLEIGEIICNLDTSQEDKVFLQKQPDLKDKLSFGTRAADTDTFLWLALRVWQHTQNNSTNLHDVSKLSLLKEHLHQESRLNLLLALFILGDAAKTDIFCLRALVELGSDFLTSLAEFQRQPPVTTKSAWSWPLEVIYVYTMVLAGICLHGTKSEIQKHAFVGFQSENAWTAGSTEASLNGLLHFSPPSTSDSSQIKWMIHYCTVYNLVKLYHELQWDDSRDALKNVVCNALDKWKSEQNDTKALDAEKIAEAEVNGPANPFIIGSAKKAPESLGFFQHVGCRLGSALSQQLLPPAVPYIPAPQKPLHRQVPRKVYNVTEHSMEKKTSRLSLRQELLHDGSSPTPPPDFLTRSSMDLQKVVEDQWAKELQIRLSKEEEEMKKEEQEKQRKEEEQFKEIMRKREQKLKKNSKPYELPWSVETIKPDENVLQ</sequence>
<keyword evidence="3" id="KW-1185">Reference proteome</keyword>
<organism evidence="2 3">
    <name type="scientific">Engystomops pustulosus</name>
    <name type="common">Tungara frog</name>
    <name type="synonym">Physalaemus pustulosus</name>
    <dbReference type="NCBI Taxonomy" id="76066"/>
    <lineage>
        <taxon>Eukaryota</taxon>
        <taxon>Metazoa</taxon>
        <taxon>Chordata</taxon>
        <taxon>Craniata</taxon>
        <taxon>Vertebrata</taxon>
        <taxon>Euteleostomi</taxon>
        <taxon>Amphibia</taxon>
        <taxon>Batrachia</taxon>
        <taxon>Anura</taxon>
        <taxon>Neobatrachia</taxon>
        <taxon>Hyloidea</taxon>
        <taxon>Leptodactylidae</taxon>
        <taxon>Leiuperinae</taxon>
        <taxon>Engystomops</taxon>
    </lineage>
</organism>
<dbReference type="EMBL" id="WNYA01000001">
    <property type="protein sequence ID" value="KAG8598200.1"/>
    <property type="molecule type" value="Genomic_DNA"/>
</dbReference>
<evidence type="ECO:0000313" key="2">
    <source>
        <dbReference type="EMBL" id="KAG8598200.1"/>
    </source>
</evidence>
<evidence type="ECO:0000313" key="3">
    <source>
        <dbReference type="Proteomes" id="UP000824782"/>
    </source>
</evidence>
<dbReference type="AlphaFoldDB" id="A0AAV7DMG2"/>
<gene>
    <name evidence="2" type="ORF">GDO81_002526</name>
</gene>
<accession>A0AAV7DMG2</accession>
<dbReference type="Proteomes" id="UP000824782">
    <property type="component" value="Unassembled WGS sequence"/>
</dbReference>
<proteinExistence type="predicted"/>
<reference evidence="2" key="1">
    <citation type="thesis" date="2020" institute="ProQuest LLC" country="789 East Eisenhower Parkway, Ann Arbor, MI, USA">
        <title>Comparative Genomics and Chromosome Evolution.</title>
        <authorList>
            <person name="Mudd A.B."/>
        </authorList>
    </citation>
    <scope>NUCLEOTIDE SEQUENCE</scope>
    <source>
        <strain evidence="2">237g6f4</strain>
        <tissue evidence="2">Blood</tissue>
    </source>
</reference>
<evidence type="ECO:0008006" key="4">
    <source>
        <dbReference type="Google" id="ProtNLM"/>
    </source>
</evidence>
<dbReference type="EMBL" id="WNYA01000001">
    <property type="protein sequence ID" value="KAG8598199.1"/>
    <property type="molecule type" value="Genomic_DNA"/>
</dbReference>
<dbReference type="PANTHER" id="PTHR28651">
    <property type="entry name" value="TRANSMEMBRANE PROTEIN 232"/>
    <property type="match status" value="1"/>
</dbReference>
<comment type="caution">
    <text evidence="2">The sequence shown here is derived from an EMBL/GenBank/DDBJ whole genome shotgun (WGS) entry which is preliminary data.</text>
</comment>
<dbReference type="PANTHER" id="PTHR28651:SF1">
    <property type="entry name" value="TRANSMEMBRANE PROTEIN 232"/>
    <property type="match status" value="1"/>
</dbReference>
<feature type="region of interest" description="Disordered" evidence="1">
    <location>
        <begin position="595"/>
        <end position="617"/>
    </location>
</feature>